<gene>
    <name evidence="2" type="ORF">Cdeb_03325</name>
</gene>
<feature type="compositionally biased region" description="Basic and acidic residues" evidence="1">
    <location>
        <begin position="44"/>
        <end position="67"/>
    </location>
</feature>
<comment type="caution">
    <text evidence="2">The sequence shown here is derived from an EMBL/GenBank/DDBJ whole genome shotgun (WGS) entry which is preliminary data.</text>
</comment>
<accession>A0A420VFF6</accession>
<sequence>MFPKGPEETGGKFFPLSRREEKGPENFRRCRRMAWGQASREFHGKAEGFLREKGRSPSSQKPREKHSGQLPVFIREKGYVLPNRSAWRNKRTAPREMEKTKGTVRSACILAVPVMF</sequence>
<evidence type="ECO:0000313" key="3">
    <source>
        <dbReference type="Proteomes" id="UP000286235"/>
    </source>
</evidence>
<proteinExistence type="predicted"/>
<keyword evidence="3" id="KW-1185">Reference proteome</keyword>
<evidence type="ECO:0000256" key="1">
    <source>
        <dbReference type="SAM" id="MobiDB-lite"/>
    </source>
</evidence>
<feature type="region of interest" description="Disordered" evidence="1">
    <location>
        <begin position="1"/>
        <end position="25"/>
    </location>
</feature>
<name>A0A420VFF6_9BACI</name>
<reference evidence="2 3" key="1">
    <citation type="submission" date="2013-12" db="EMBL/GenBank/DDBJ databases">
        <title>Genome and proteome characterization of Caldibacillus debilis GB1 derived from a cellulolytic aero-tolerant co-culture.</title>
        <authorList>
            <person name="Wushke S.T."/>
            <person name="Zhang X."/>
            <person name="Fristensky B."/>
            <person name="Wilkins J.A."/>
            <person name="Levin D.B."/>
            <person name="Sparling R."/>
        </authorList>
    </citation>
    <scope>NUCLEOTIDE SEQUENCE [LARGE SCALE GENOMIC DNA]</scope>
    <source>
        <strain evidence="2 3">GB1</strain>
    </source>
</reference>
<evidence type="ECO:0000313" key="2">
    <source>
        <dbReference type="EMBL" id="RKO62422.1"/>
    </source>
</evidence>
<dbReference type="AlphaFoldDB" id="A0A420VFF6"/>
<protein>
    <submittedName>
        <fullName evidence="2">Uncharacterized protein</fullName>
    </submittedName>
</protein>
<feature type="region of interest" description="Disordered" evidence="1">
    <location>
        <begin position="44"/>
        <end position="69"/>
    </location>
</feature>
<dbReference type="Proteomes" id="UP000286235">
    <property type="component" value="Unassembled WGS sequence"/>
</dbReference>
<feature type="compositionally biased region" description="Basic and acidic residues" evidence="1">
    <location>
        <begin position="1"/>
        <end position="10"/>
    </location>
</feature>
<organism evidence="2 3">
    <name type="scientific">Caldibacillus debilis GB1</name>
    <dbReference type="NCBI Taxonomy" id="1339248"/>
    <lineage>
        <taxon>Bacteria</taxon>
        <taxon>Bacillati</taxon>
        <taxon>Bacillota</taxon>
        <taxon>Bacilli</taxon>
        <taxon>Bacillales</taxon>
        <taxon>Bacillaceae</taxon>
        <taxon>Caldibacillus</taxon>
    </lineage>
</organism>
<dbReference type="EMBL" id="AZRV01000019">
    <property type="protein sequence ID" value="RKO62422.1"/>
    <property type="molecule type" value="Genomic_DNA"/>
</dbReference>